<comment type="similarity">
    <text evidence="7">Belongs to the major facilitator superfamily. Phosphate:H(+) symporter (TC 2.A.1.9) family.</text>
</comment>
<dbReference type="InterPro" id="IPR036259">
    <property type="entry name" value="MFS_trans_sf"/>
</dbReference>
<protein>
    <recommendedName>
        <fullName evidence="9">Major facilitator superfamily (MFS) profile domain-containing protein</fullName>
    </recommendedName>
</protein>
<keyword evidence="6 8" id="KW-0472">Membrane</keyword>
<evidence type="ECO:0000256" key="6">
    <source>
        <dbReference type="ARBA" id="ARBA00023136"/>
    </source>
</evidence>
<gene>
    <name evidence="10" type="ORF">M569_14507</name>
</gene>
<evidence type="ECO:0000256" key="4">
    <source>
        <dbReference type="ARBA" id="ARBA00022692"/>
    </source>
</evidence>
<feature type="transmembrane region" description="Helical" evidence="8">
    <location>
        <begin position="99"/>
        <end position="120"/>
    </location>
</feature>
<dbReference type="SUPFAM" id="SSF103473">
    <property type="entry name" value="MFS general substrate transporter"/>
    <property type="match status" value="1"/>
</dbReference>
<reference evidence="10 11" key="1">
    <citation type="journal article" date="2013" name="BMC Genomics">
        <title>The miniature genome of a carnivorous plant Genlisea aurea contains a low number of genes and short non-coding sequences.</title>
        <authorList>
            <person name="Leushkin E.V."/>
            <person name="Sutormin R.A."/>
            <person name="Nabieva E.R."/>
            <person name="Penin A.A."/>
            <person name="Kondrashov A.S."/>
            <person name="Logacheva M.D."/>
        </authorList>
    </citation>
    <scope>NUCLEOTIDE SEQUENCE [LARGE SCALE GENOMIC DNA]</scope>
</reference>
<dbReference type="InterPro" id="IPR050549">
    <property type="entry name" value="MFS_Trehalose_Transporter"/>
</dbReference>
<dbReference type="GO" id="GO:0022857">
    <property type="term" value="F:transmembrane transporter activity"/>
    <property type="evidence" value="ECO:0007669"/>
    <property type="project" value="InterPro"/>
</dbReference>
<evidence type="ECO:0000256" key="7">
    <source>
        <dbReference type="ARBA" id="ARBA00044504"/>
    </source>
</evidence>
<accession>S8DC16</accession>
<comment type="subcellular location">
    <subcellularLocation>
        <location evidence="1">Membrane</location>
        <topology evidence="1">Multi-pass membrane protein</topology>
    </subcellularLocation>
</comment>
<feature type="transmembrane region" description="Helical" evidence="8">
    <location>
        <begin position="25"/>
        <end position="48"/>
    </location>
</feature>
<feature type="domain" description="Major facilitator superfamily (MFS) profile" evidence="9">
    <location>
        <begin position="30"/>
        <end position="188"/>
    </location>
</feature>
<feature type="transmembrane region" description="Helical" evidence="8">
    <location>
        <begin position="157"/>
        <end position="181"/>
    </location>
</feature>
<keyword evidence="11" id="KW-1185">Reference proteome</keyword>
<dbReference type="InterPro" id="IPR005828">
    <property type="entry name" value="MFS_sugar_transport-like"/>
</dbReference>
<dbReference type="OrthoDB" id="6133115at2759"/>
<feature type="transmembrane region" description="Helical" evidence="8">
    <location>
        <begin position="68"/>
        <end position="87"/>
    </location>
</feature>
<dbReference type="InterPro" id="IPR020846">
    <property type="entry name" value="MFS_dom"/>
</dbReference>
<evidence type="ECO:0000313" key="10">
    <source>
        <dbReference type="EMBL" id="EPS60298.1"/>
    </source>
</evidence>
<organism evidence="10 11">
    <name type="scientific">Genlisea aurea</name>
    <dbReference type="NCBI Taxonomy" id="192259"/>
    <lineage>
        <taxon>Eukaryota</taxon>
        <taxon>Viridiplantae</taxon>
        <taxon>Streptophyta</taxon>
        <taxon>Embryophyta</taxon>
        <taxon>Tracheophyta</taxon>
        <taxon>Spermatophyta</taxon>
        <taxon>Magnoliopsida</taxon>
        <taxon>eudicotyledons</taxon>
        <taxon>Gunneridae</taxon>
        <taxon>Pentapetalae</taxon>
        <taxon>asterids</taxon>
        <taxon>lamiids</taxon>
        <taxon>Lamiales</taxon>
        <taxon>Lentibulariaceae</taxon>
        <taxon>Genlisea</taxon>
    </lineage>
</organism>
<dbReference type="GO" id="GO:0016020">
    <property type="term" value="C:membrane"/>
    <property type="evidence" value="ECO:0007669"/>
    <property type="project" value="UniProtKB-SubCell"/>
</dbReference>
<keyword evidence="4 8" id="KW-0812">Transmembrane</keyword>
<proteinExistence type="inferred from homology"/>
<dbReference type="AlphaFoldDB" id="S8DC16"/>
<dbReference type="Proteomes" id="UP000015453">
    <property type="component" value="Unassembled WGS sequence"/>
</dbReference>
<keyword evidence="5 8" id="KW-1133">Transmembrane helix</keyword>
<dbReference type="Gene3D" id="1.20.1250.20">
    <property type="entry name" value="MFS general substrate transporter like domains"/>
    <property type="match status" value="1"/>
</dbReference>
<feature type="transmembrane region" description="Helical" evidence="8">
    <location>
        <begin position="126"/>
        <end position="145"/>
    </location>
</feature>
<dbReference type="PANTHER" id="PTHR48021:SF21">
    <property type="entry name" value="SUGAR TRANSPORTER ERD6-LIKE 8"/>
    <property type="match status" value="1"/>
</dbReference>
<keyword evidence="3" id="KW-0762">Sugar transport</keyword>
<evidence type="ECO:0000259" key="9">
    <source>
        <dbReference type="PROSITE" id="PS50850"/>
    </source>
</evidence>
<comment type="similarity">
    <text evidence="2">Belongs to the major facilitator superfamily. Sugar transporter (TC 2.A.1.1) family.</text>
</comment>
<evidence type="ECO:0000256" key="2">
    <source>
        <dbReference type="ARBA" id="ARBA00010992"/>
    </source>
</evidence>
<name>S8DC16_9LAMI</name>
<keyword evidence="3" id="KW-0813">Transport</keyword>
<evidence type="ECO:0000256" key="1">
    <source>
        <dbReference type="ARBA" id="ARBA00004141"/>
    </source>
</evidence>
<evidence type="ECO:0000256" key="8">
    <source>
        <dbReference type="SAM" id="Phobius"/>
    </source>
</evidence>
<evidence type="ECO:0000256" key="3">
    <source>
        <dbReference type="ARBA" id="ARBA00022597"/>
    </source>
</evidence>
<dbReference type="PANTHER" id="PTHR48021">
    <property type="match status" value="1"/>
</dbReference>
<dbReference type="EMBL" id="AUSU01007673">
    <property type="protein sequence ID" value="EPS60298.1"/>
    <property type="molecule type" value="Genomic_DNA"/>
</dbReference>
<evidence type="ECO:0000313" key="11">
    <source>
        <dbReference type="Proteomes" id="UP000015453"/>
    </source>
</evidence>
<evidence type="ECO:0000256" key="5">
    <source>
        <dbReference type="ARBA" id="ARBA00022989"/>
    </source>
</evidence>
<comment type="caution">
    <text evidence="10">The sequence shown here is derived from an EMBL/GenBank/DDBJ whole genome shotgun (WGS) entry which is preliminary data.</text>
</comment>
<dbReference type="Pfam" id="PF00083">
    <property type="entry name" value="Sugar_tr"/>
    <property type="match status" value="1"/>
</dbReference>
<dbReference type="PROSITE" id="PS50850">
    <property type="entry name" value="MFS"/>
    <property type="match status" value="1"/>
</dbReference>
<sequence>MAGDDGEIETGSLLHKPPERSGSAVVLWLSVLVAVCGSFEFGCCVGYSAPTQSSITRDLNLSVSEFSVFGSVVTIGAMIGGIASGKLSDFGGRKWGMRVGALICITGWVAVCSGKVAWVLYFGRFLTGYGIGIFSYVVPVYVAEISPKHLRGGLTTLNQLFIIFGSSSTYILGTFISWRWLTLNGTST</sequence>